<organism evidence="1 2">
    <name type="scientific">Blastococcus xanthinilyticus</name>
    <dbReference type="NCBI Taxonomy" id="1564164"/>
    <lineage>
        <taxon>Bacteria</taxon>
        <taxon>Bacillati</taxon>
        <taxon>Actinomycetota</taxon>
        <taxon>Actinomycetes</taxon>
        <taxon>Geodermatophilales</taxon>
        <taxon>Geodermatophilaceae</taxon>
        <taxon>Blastococcus</taxon>
    </lineage>
</organism>
<evidence type="ECO:0000313" key="2">
    <source>
        <dbReference type="Proteomes" id="UP000322499"/>
    </source>
</evidence>
<accession>A0A5S5CY03</accession>
<dbReference type="Proteomes" id="UP000322499">
    <property type="component" value="Unassembled WGS sequence"/>
</dbReference>
<dbReference type="EMBL" id="VNHW01000004">
    <property type="protein sequence ID" value="TYP88603.1"/>
    <property type="molecule type" value="Genomic_DNA"/>
</dbReference>
<name>A0A5S5CY03_9ACTN</name>
<proteinExistence type="predicted"/>
<evidence type="ECO:0000313" key="1">
    <source>
        <dbReference type="EMBL" id="TYP88603.1"/>
    </source>
</evidence>
<reference evidence="1 2" key="1">
    <citation type="submission" date="2019-07" db="EMBL/GenBank/DDBJ databases">
        <title>Genomic Encyclopedia of Archaeal and Bacterial Type Strains, Phase II (KMG-II): from individual species to whole genera.</title>
        <authorList>
            <person name="Goeker M."/>
        </authorList>
    </citation>
    <scope>NUCLEOTIDE SEQUENCE [LARGE SCALE GENOMIC DNA]</scope>
    <source>
        <strain evidence="1 2">DSM 46842</strain>
    </source>
</reference>
<sequence>MASTDDRMPRSRVIFLDEGRATVVIHRESDEDLLRLDVPQAEEVALP</sequence>
<comment type="caution">
    <text evidence="1">The sequence shown here is derived from an EMBL/GenBank/DDBJ whole genome shotgun (WGS) entry which is preliminary data.</text>
</comment>
<gene>
    <name evidence="1" type="ORF">BD833_104311</name>
</gene>
<keyword evidence="2" id="KW-1185">Reference proteome</keyword>
<protein>
    <submittedName>
        <fullName evidence="1">Uncharacterized protein</fullName>
    </submittedName>
</protein>
<dbReference type="AlphaFoldDB" id="A0A5S5CY03"/>